<evidence type="ECO:0000313" key="2">
    <source>
        <dbReference type="EMBL" id="GFH30171.1"/>
    </source>
</evidence>
<gene>
    <name evidence="2" type="ORF">HaLaN_28969</name>
</gene>
<dbReference type="SUPFAM" id="SSF54909">
    <property type="entry name" value="Dimeric alpha+beta barrel"/>
    <property type="match status" value="1"/>
</dbReference>
<dbReference type="PROSITE" id="PS51725">
    <property type="entry name" value="ABM"/>
    <property type="match status" value="1"/>
</dbReference>
<evidence type="ECO:0000313" key="3">
    <source>
        <dbReference type="Proteomes" id="UP000485058"/>
    </source>
</evidence>
<proteinExistence type="predicted"/>
<feature type="domain" description="ABM" evidence="1">
    <location>
        <begin position="33"/>
        <end position="107"/>
    </location>
</feature>
<evidence type="ECO:0000259" key="1">
    <source>
        <dbReference type="PROSITE" id="PS51725"/>
    </source>
</evidence>
<sequence>MSSTASSFQALVDSASSMLGGKKDKKGPGGPPAYVAIKFIVPPSEGADFEEAWLDLEKDVEKEEKPVVFDLKKTKMDNLMYIGYSEWESMRDLGEHLHSDHFQDFAK</sequence>
<feature type="non-terminal residue" evidence="2">
    <location>
        <position position="107"/>
    </location>
</feature>
<dbReference type="InterPro" id="IPR011008">
    <property type="entry name" value="Dimeric_a/b-barrel"/>
</dbReference>
<reference evidence="2 3" key="1">
    <citation type="submission" date="2020-02" db="EMBL/GenBank/DDBJ databases">
        <title>Draft genome sequence of Haematococcus lacustris strain NIES-144.</title>
        <authorList>
            <person name="Morimoto D."/>
            <person name="Nakagawa S."/>
            <person name="Yoshida T."/>
            <person name="Sawayama S."/>
        </authorList>
    </citation>
    <scope>NUCLEOTIDE SEQUENCE [LARGE SCALE GENOMIC DNA]</scope>
    <source>
        <strain evidence="2 3">NIES-144</strain>
    </source>
</reference>
<dbReference type="Pfam" id="PF03992">
    <property type="entry name" value="ABM"/>
    <property type="match status" value="1"/>
</dbReference>
<dbReference type="Gene3D" id="3.30.70.100">
    <property type="match status" value="1"/>
</dbReference>
<name>A0A6A0AD31_HAELA</name>
<comment type="caution">
    <text evidence="2">The sequence shown here is derived from an EMBL/GenBank/DDBJ whole genome shotgun (WGS) entry which is preliminary data.</text>
</comment>
<keyword evidence="3" id="KW-1185">Reference proteome</keyword>
<dbReference type="InterPro" id="IPR007138">
    <property type="entry name" value="ABM_dom"/>
</dbReference>
<protein>
    <recommendedName>
        <fullName evidence="1">ABM domain-containing protein</fullName>
    </recommendedName>
</protein>
<organism evidence="2 3">
    <name type="scientific">Haematococcus lacustris</name>
    <name type="common">Green alga</name>
    <name type="synonym">Haematococcus pluvialis</name>
    <dbReference type="NCBI Taxonomy" id="44745"/>
    <lineage>
        <taxon>Eukaryota</taxon>
        <taxon>Viridiplantae</taxon>
        <taxon>Chlorophyta</taxon>
        <taxon>core chlorophytes</taxon>
        <taxon>Chlorophyceae</taxon>
        <taxon>CS clade</taxon>
        <taxon>Chlamydomonadales</taxon>
        <taxon>Haematococcaceae</taxon>
        <taxon>Haematococcus</taxon>
    </lineage>
</organism>
<dbReference type="EMBL" id="BLLF01004744">
    <property type="protein sequence ID" value="GFH30171.1"/>
    <property type="molecule type" value="Genomic_DNA"/>
</dbReference>
<dbReference type="Proteomes" id="UP000485058">
    <property type="component" value="Unassembled WGS sequence"/>
</dbReference>
<accession>A0A6A0AD31</accession>
<dbReference type="AlphaFoldDB" id="A0A6A0AD31"/>